<reference evidence="3" key="1">
    <citation type="submission" date="2022-10" db="EMBL/GenBank/DDBJ databases">
        <title>Culturing micro-colonial fungi from biological soil crusts in the Mojave desert and describing Neophaeococcomyces mojavensis, and introducing the new genera and species Taxawa tesnikishii.</title>
        <authorList>
            <person name="Kurbessoian T."/>
            <person name="Stajich J.E."/>
        </authorList>
    </citation>
    <scope>NUCLEOTIDE SEQUENCE</scope>
    <source>
        <strain evidence="3">TK_35</strain>
    </source>
</reference>
<feature type="domain" description="Alpha/beta hydrolase fold-3" evidence="2">
    <location>
        <begin position="100"/>
        <end position="315"/>
    </location>
</feature>
<evidence type="ECO:0000313" key="4">
    <source>
        <dbReference type="Proteomes" id="UP001172681"/>
    </source>
</evidence>
<dbReference type="PANTHER" id="PTHR48081:SF8">
    <property type="entry name" value="ALPHA_BETA HYDROLASE FOLD-3 DOMAIN-CONTAINING PROTEIN-RELATED"/>
    <property type="match status" value="1"/>
</dbReference>
<dbReference type="InterPro" id="IPR029058">
    <property type="entry name" value="AB_hydrolase_fold"/>
</dbReference>
<name>A0AA39CY48_9EURO</name>
<dbReference type="Gene3D" id="3.40.50.1820">
    <property type="entry name" value="alpha/beta hydrolase"/>
    <property type="match status" value="1"/>
</dbReference>
<evidence type="ECO:0000259" key="2">
    <source>
        <dbReference type="Pfam" id="PF07859"/>
    </source>
</evidence>
<protein>
    <recommendedName>
        <fullName evidence="2">Alpha/beta hydrolase fold-3 domain-containing protein</fullName>
    </recommendedName>
</protein>
<organism evidence="3 4">
    <name type="scientific">Knufia peltigerae</name>
    <dbReference type="NCBI Taxonomy" id="1002370"/>
    <lineage>
        <taxon>Eukaryota</taxon>
        <taxon>Fungi</taxon>
        <taxon>Dikarya</taxon>
        <taxon>Ascomycota</taxon>
        <taxon>Pezizomycotina</taxon>
        <taxon>Eurotiomycetes</taxon>
        <taxon>Chaetothyriomycetidae</taxon>
        <taxon>Chaetothyriales</taxon>
        <taxon>Trichomeriaceae</taxon>
        <taxon>Knufia</taxon>
    </lineage>
</organism>
<dbReference type="SUPFAM" id="SSF53474">
    <property type="entry name" value="alpha/beta-Hydrolases"/>
    <property type="match status" value="1"/>
</dbReference>
<gene>
    <name evidence="3" type="ORF">H2204_005024</name>
</gene>
<comment type="caution">
    <text evidence="3">The sequence shown here is derived from an EMBL/GenBank/DDBJ whole genome shotgun (WGS) entry which is preliminary data.</text>
</comment>
<dbReference type="Pfam" id="PF07859">
    <property type="entry name" value="Abhydrolase_3"/>
    <property type="match status" value="1"/>
</dbReference>
<sequence length="347" mass="38566">MASIDDPTTWLAYGKIDPELGEILRQGGKPRFDKDNRIEGIPAVREAWTPLYKQFAEAALLQAQPDVYSEEVLVRCRDGHLARCLIYKPTDPPPNGSPVVVLFHGGGWCFGCPEMDAINCIKAVQRYGAVALSVDYRLAPEFPFPAAVNDSWDVLQWVARNSCQLGGNPSLGFIIGGTSAGGNISAALSHLARDTGMSPGITGVWLSIPALLSHDAVPEQYLPLYLSREQNRDAPILPKSAMDMYEEAYRPELSSELWNPFNWSSGHMKLPTHYFQICGMDVLRDEGLLYERVLKKEYGVMTKVDIYPGLPHVYWANFPTHSRSKDYAEDTNKGFGWLLDISASGRL</sequence>
<dbReference type="Proteomes" id="UP001172681">
    <property type="component" value="Unassembled WGS sequence"/>
</dbReference>
<dbReference type="InterPro" id="IPR050300">
    <property type="entry name" value="GDXG_lipolytic_enzyme"/>
</dbReference>
<accession>A0AA39CY48</accession>
<evidence type="ECO:0000313" key="3">
    <source>
        <dbReference type="EMBL" id="KAJ9637100.1"/>
    </source>
</evidence>
<dbReference type="InterPro" id="IPR013094">
    <property type="entry name" value="AB_hydrolase_3"/>
</dbReference>
<dbReference type="AlphaFoldDB" id="A0AA39CY48"/>
<proteinExistence type="predicted"/>
<dbReference type="GO" id="GO:0016787">
    <property type="term" value="F:hydrolase activity"/>
    <property type="evidence" value="ECO:0007669"/>
    <property type="project" value="UniProtKB-KW"/>
</dbReference>
<evidence type="ECO:0000256" key="1">
    <source>
        <dbReference type="ARBA" id="ARBA00022801"/>
    </source>
</evidence>
<keyword evidence="1" id="KW-0378">Hydrolase</keyword>
<keyword evidence="4" id="KW-1185">Reference proteome</keyword>
<dbReference type="PANTHER" id="PTHR48081">
    <property type="entry name" value="AB HYDROLASE SUPERFAMILY PROTEIN C4A8.06C"/>
    <property type="match status" value="1"/>
</dbReference>
<dbReference type="EMBL" id="JAPDRN010000026">
    <property type="protein sequence ID" value="KAJ9637100.1"/>
    <property type="molecule type" value="Genomic_DNA"/>
</dbReference>